<dbReference type="Gene3D" id="1.10.238.160">
    <property type="match status" value="1"/>
</dbReference>
<dbReference type="InterPro" id="IPR041657">
    <property type="entry name" value="HTH_17"/>
</dbReference>
<dbReference type="RefSeq" id="WP_155436088.1">
    <property type="nucleotide sequence ID" value="NZ_JBHLXK010000006.1"/>
</dbReference>
<comment type="caution">
    <text evidence="2">The sequence shown here is derived from an EMBL/GenBank/DDBJ whole genome shotgun (WGS) entry which is preliminary data.</text>
</comment>
<dbReference type="Proteomes" id="UP000735592">
    <property type="component" value="Unassembled WGS sequence"/>
</dbReference>
<evidence type="ECO:0000259" key="1">
    <source>
        <dbReference type="Pfam" id="PF12728"/>
    </source>
</evidence>
<proteinExistence type="predicted"/>
<sequence>MPAISNTPTPITTPAIPKVLLDVLEVCHSANISRQFLYKLWSQGEGPKRIKLGVRTLVRTADLEAWVQSLDVSEVDA</sequence>
<gene>
    <name evidence="2" type="ORF">GM655_18160</name>
</gene>
<dbReference type="Pfam" id="PF12728">
    <property type="entry name" value="HTH_17"/>
    <property type="match status" value="1"/>
</dbReference>
<organism evidence="2 3">
    <name type="scientific">Pseudoduganella danionis</name>
    <dbReference type="NCBI Taxonomy" id="1890295"/>
    <lineage>
        <taxon>Bacteria</taxon>
        <taxon>Pseudomonadati</taxon>
        <taxon>Pseudomonadota</taxon>
        <taxon>Betaproteobacteria</taxon>
        <taxon>Burkholderiales</taxon>
        <taxon>Oxalobacteraceae</taxon>
        <taxon>Telluria group</taxon>
        <taxon>Pseudoduganella</taxon>
    </lineage>
</organism>
<reference evidence="2 3" key="1">
    <citation type="submission" date="2019-11" db="EMBL/GenBank/DDBJ databases">
        <title>Type strains purchased from KCTC, JCM and DSMZ.</title>
        <authorList>
            <person name="Lu H."/>
        </authorList>
    </citation>
    <scope>NUCLEOTIDE SEQUENCE [LARGE SCALE GENOMIC DNA]</scope>
    <source>
        <strain evidence="2 3">DSM 103461</strain>
    </source>
</reference>
<protein>
    <submittedName>
        <fullName evidence="2">AlpA family phage regulatory protein</fullName>
    </submittedName>
</protein>
<name>A0ABW9SRD6_9BURK</name>
<accession>A0ABW9SRD6</accession>
<keyword evidence="3" id="KW-1185">Reference proteome</keyword>
<evidence type="ECO:0000313" key="3">
    <source>
        <dbReference type="Proteomes" id="UP000735592"/>
    </source>
</evidence>
<evidence type="ECO:0000313" key="2">
    <source>
        <dbReference type="EMBL" id="MTW34733.1"/>
    </source>
</evidence>
<dbReference type="EMBL" id="WNKW01000005">
    <property type="protein sequence ID" value="MTW34733.1"/>
    <property type="molecule type" value="Genomic_DNA"/>
</dbReference>
<feature type="domain" description="Helix-turn-helix" evidence="1">
    <location>
        <begin position="20"/>
        <end position="69"/>
    </location>
</feature>